<dbReference type="InterPro" id="IPR019885">
    <property type="entry name" value="Tscrpt_reg_HTH_AsnC-type_CS"/>
</dbReference>
<keyword evidence="1" id="KW-0805">Transcription regulation</keyword>
<name>A0A0P1F0D6_9RHOB</name>
<keyword evidence="3" id="KW-0804">Transcription</keyword>
<feature type="domain" description="HTH asnC-type" evidence="4">
    <location>
        <begin position="4"/>
        <end position="57"/>
    </location>
</feature>
<evidence type="ECO:0000313" key="6">
    <source>
        <dbReference type="Proteomes" id="UP000051298"/>
    </source>
</evidence>
<evidence type="ECO:0000256" key="1">
    <source>
        <dbReference type="ARBA" id="ARBA00023015"/>
    </source>
</evidence>
<dbReference type="RefSeq" id="WP_038003388.1">
    <property type="nucleotide sequence ID" value="NZ_CP107618.1"/>
</dbReference>
<organism evidence="5 6">
    <name type="scientific">Thalassobacter stenotrophicus</name>
    <dbReference type="NCBI Taxonomy" id="266809"/>
    <lineage>
        <taxon>Bacteria</taxon>
        <taxon>Pseudomonadati</taxon>
        <taxon>Pseudomonadota</taxon>
        <taxon>Alphaproteobacteria</taxon>
        <taxon>Rhodobacterales</taxon>
        <taxon>Roseobacteraceae</taxon>
        <taxon>Thalassobacter</taxon>
    </lineage>
</organism>
<evidence type="ECO:0000259" key="4">
    <source>
        <dbReference type="PROSITE" id="PS50956"/>
    </source>
</evidence>
<dbReference type="SMART" id="SM00344">
    <property type="entry name" value="HTH_ASNC"/>
    <property type="match status" value="1"/>
</dbReference>
<dbReference type="EMBL" id="CYRX01000031">
    <property type="protein sequence ID" value="CUH60991.1"/>
    <property type="molecule type" value="Genomic_DNA"/>
</dbReference>
<keyword evidence="2" id="KW-0238">DNA-binding</keyword>
<dbReference type="GO" id="GO:0006355">
    <property type="term" value="P:regulation of DNA-templated transcription"/>
    <property type="evidence" value="ECO:0007669"/>
    <property type="project" value="UniProtKB-ARBA"/>
</dbReference>
<dbReference type="eggNOG" id="COG1522">
    <property type="taxonomic scope" value="Bacteria"/>
</dbReference>
<dbReference type="InterPro" id="IPR011008">
    <property type="entry name" value="Dimeric_a/b-barrel"/>
</dbReference>
<dbReference type="SUPFAM" id="SSF46785">
    <property type="entry name" value="Winged helix' DNA-binding domain"/>
    <property type="match status" value="1"/>
</dbReference>
<dbReference type="Proteomes" id="UP000051298">
    <property type="component" value="Unassembled WGS sequence"/>
</dbReference>
<protein>
    <submittedName>
        <fullName evidence="5">Regulatory protein AsnC</fullName>
    </submittedName>
</protein>
<dbReference type="InterPro" id="IPR036390">
    <property type="entry name" value="WH_DNA-bd_sf"/>
</dbReference>
<sequence length="141" mass="15836">MFDLDDTDRALIAALKRDGRVATTQLARQLNLSRATVQARIERLKDRGVIKRFTVEVTLASEDDAIAAIMFIALQGAMSRAVIRQLRKMPEIVTLNSTNGGWDLVARIEAQDLRRFDRVLREVREIEGVVNSETCLLLAEA</sequence>
<dbReference type="GO" id="GO:0043565">
    <property type="term" value="F:sequence-specific DNA binding"/>
    <property type="evidence" value="ECO:0007669"/>
    <property type="project" value="InterPro"/>
</dbReference>
<dbReference type="Gene3D" id="3.30.70.920">
    <property type="match status" value="1"/>
</dbReference>
<dbReference type="CDD" id="cd00090">
    <property type="entry name" value="HTH_ARSR"/>
    <property type="match status" value="1"/>
</dbReference>
<evidence type="ECO:0000256" key="2">
    <source>
        <dbReference type="ARBA" id="ARBA00023125"/>
    </source>
</evidence>
<dbReference type="InterPro" id="IPR019887">
    <property type="entry name" value="Tscrpt_reg_AsnC/Lrp_C"/>
</dbReference>
<dbReference type="PROSITE" id="PS00519">
    <property type="entry name" value="HTH_ASNC_1"/>
    <property type="match status" value="1"/>
</dbReference>
<evidence type="ECO:0000256" key="3">
    <source>
        <dbReference type="ARBA" id="ARBA00023163"/>
    </source>
</evidence>
<dbReference type="InterPro" id="IPR036388">
    <property type="entry name" value="WH-like_DNA-bd_sf"/>
</dbReference>
<dbReference type="GO" id="GO:0043200">
    <property type="term" value="P:response to amino acid"/>
    <property type="evidence" value="ECO:0007669"/>
    <property type="project" value="TreeGrafter"/>
</dbReference>
<gene>
    <name evidence="5" type="primary">asnC</name>
    <name evidence="5" type="ORF">THS5294_02289</name>
</gene>
<dbReference type="AlphaFoldDB" id="A0A0P1F0D6"/>
<dbReference type="InterPro" id="IPR000485">
    <property type="entry name" value="AsnC-type_HTH_dom"/>
</dbReference>
<dbReference type="PANTHER" id="PTHR30154">
    <property type="entry name" value="LEUCINE-RESPONSIVE REGULATORY PROTEIN"/>
    <property type="match status" value="1"/>
</dbReference>
<proteinExistence type="predicted"/>
<dbReference type="PRINTS" id="PR00033">
    <property type="entry name" value="HTHASNC"/>
</dbReference>
<accession>A0A0P1F0D6</accession>
<dbReference type="PANTHER" id="PTHR30154:SF34">
    <property type="entry name" value="TRANSCRIPTIONAL REGULATOR AZLB"/>
    <property type="match status" value="1"/>
</dbReference>
<reference evidence="5 6" key="1">
    <citation type="submission" date="2015-09" db="EMBL/GenBank/DDBJ databases">
        <authorList>
            <consortium name="Swine Surveillance"/>
        </authorList>
    </citation>
    <scope>NUCLEOTIDE SEQUENCE [LARGE SCALE GENOMIC DNA]</scope>
    <source>
        <strain evidence="5 6">CECT 5294</strain>
    </source>
</reference>
<dbReference type="SUPFAM" id="SSF54909">
    <property type="entry name" value="Dimeric alpha+beta barrel"/>
    <property type="match status" value="1"/>
</dbReference>
<dbReference type="PROSITE" id="PS50956">
    <property type="entry name" value="HTH_ASNC_2"/>
    <property type="match status" value="1"/>
</dbReference>
<dbReference type="Pfam" id="PF13412">
    <property type="entry name" value="HTH_24"/>
    <property type="match status" value="1"/>
</dbReference>
<evidence type="ECO:0000313" key="5">
    <source>
        <dbReference type="EMBL" id="CUH60991.1"/>
    </source>
</evidence>
<dbReference type="GO" id="GO:0005829">
    <property type="term" value="C:cytosol"/>
    <property type="evidence" value="ECO:0007669"/>
    <property type="project" value="TreeGrafter"/>
</dbReference>
<dbReference type="Pfam" id="PF01037">
    <property type="entry name" value="AsnC_trans_reg"/>
    <property type="match status" value="1"/>
</dbReference>
<dbReference type="InterPro" id="IPR019888">
    <property type="entry name" value="Tscrpt_reg_AsnC-like"/>
</dbReference>
<dbReference type="STRING" id="266809.PM03_10615"/>
<dbReference type="Gene3D" id="1.10.10.10">
    <property type="entry name" value="Winged helix-like DNA-binding domain superfamily/Winged helix DNA-binding domain"/>
    <property type="match status" value="1"/>
</dbReference>
<dbReference type="InterPro" id="IPR011991">
    <property type="entry name" value="ArsR-like_HTH"/>
</dbReference>